<dbReference type="InterPro" id="IPR027303">
    <property type="entry name" value="Gln_synth_gly_rich_site"/>
</dbReference>
<dbReference type="AlphaFoldDB" id="A0A6G0WIX6"/>
<accession>A0A6G0WIX6</accession>
<dbReference type="GO" id="GO:0005737">
    <property type="term" value="C:cytoplasm"/>
    <property type="evidence" value="ECO:0007669"/>
    <property type="project" value="TreeGrafter"/>
</dbReference>
<keyword evidence="5 10" id="KW-0547">Nucleotide-binding</keyword>
<name>A0A6G0WIX6_9STRA</name>
<dbReference type="Proteomes" id="UP000481153">
    <property type="component" value="Unassembled WGS sequence"/>
</dbReference>
<dbReference type="GO" id="GO:0004356">
    <property type="term" value="F:glutamine synthetase activity"/>
    <property type="evidence" value="ECO:0007669"/>
    <property type="project" value="UniProtKB-EC"/>
</dbReference>
<evidence type="ECO:0000256" key="4">
    <source>
        <dbReference type="ARBA" id="ARBA00022598"/>
    </source>
</evidence>
<keyword evidence="6 10" id="KW-0067">ATP-binding</keyword>
<dbReference type="Gene3D" id="3.10.20.70">
    <property type="entry name" value="Glutamine synthetase, N-terminal domain"/>
    <property type="match status" value="1"/>
</dbReference>
<keyword evidence="4 10" id="KW-0436">Ligase</keyword>
<evidence type="ECO:0000256" key="3">
    <source>
        <dbReference type="ARBA" id="ARBA00012937"/>
    </source>
</evidence>
<dbReference type="SUPFAM" id="SSF54368">
    <property type="entry name" value="Glutamine synthetase, N-terminal domain"/>
    <property type="match status" value="1"/>
</dbReference>
<dbReference type="PANTHER" id="PTHR20852:SF57">
    <property type="entry name" value="GLUTAMINE SYNTHETASE 2 CYTOPLASMIC"/>
    <property type="match status" value="1"/>
</dbReference>
<evidence type="ECO:0000313" key="14">
    <source>
        <dbReference type="Proteomes" id="UP000481153"/>
    </source>
</evidence>
<evidence type="ECO:0000256" key="2">
    <source>
        <dbReference type="ARBA" id="ARBA00011823"/>
    </source>
</evidence>
<feature type="domain" description="GS catalytic" evidence="12">
    <location>
        <begin position="108"/>
        <end position="356"/>
    </location>
</feature>
<evidence type="ECO:0000256" key="6">
    <source>
        <dbReference type="ARBA" id="ARBA00022840"/>
    </source>
</evidence>
<evidence type="ECO:0000313" key="13">
    <source>
        <dbReference type="EMBL" id="KAF0727182.1"/>
    </source>
</evidence>
<dbReference type="FunFam" id="3.30.590.10:FF:000004">
    <property type="entry name" value="Glutamine synthetase"/>
    <property type="match status" value="1"/>
</dbReference>
<dbReference type="InterPro" id="IPR008146">
    <property type="entry name" value="Gln_synth_cat_dom"/>
</dbReference>
<dbReference type="EMBL" id="VJMJ01000200">
    <property type="protein sequence ID" value="KAF0727182.1"/>
    <property type="molecule type" value="Genomic_DNA"/>
</dbReference>
<dbReference type="GO" id="GO:0005524">
    <property type="term" value="F:ATP binding"/>
    <property type="evidence" value="ECO:0007669"/>
    <property type="project" value="UniProtKB-KW"/>
</dbReference>
<reference evidence="13 14" key="1">
    <citation type="submission" date="2019-07" db="EMBL/GenBank/DDBJ databases">
        <title>Genomics analysis of Aphanomyces spp. identifies a new class of oomycete effector associated with host adaptation.</title>
        <authorList>
            <person name="Gaulin E."/>
        </authorList>
    </citation>
    <scope>NUCLEOTIDE SEQUENCE [LARGE SCALE GENOMIC DNA]</scope>
    <source>
        <strain evidence="13 14">ATCC 201684</strain>
    </source>
</reference>
<organism evidence="13 14">
    <name type="scientific">Aphanomyces euteiches</name>
    <dbReference type="NCBI Taxonomy" id="100861"/>
    <lineage>
        <taxon>Eukaryota</taxon>
        <taxon>Sar</taxon>
        <taxon>Stramenopiles</taxon>
        <taxon>Oomycota</taxon>
        <taxon>Saprolegniomycetes</taxon>
        <taxon>Saprolegniales</taxon>
        <taxon>Verrucalvaceae</taxon>
        <taxon>Aphanomyces</taxon>
    </lineage>
</organism>
<evidence type="ECO:0000259" key="12">
    <source>
        <dbReference type="PROSITE" id="PS51987"/>
    </source>
</evidence>
<dbReference type="SMART" id="SM01230">
    <property type="entry name" value="Gln-synt_C"/>
    <property type="match status" value="1"/>
</dbReference>
<sequence length="356" mass="39379">MSKLDRAVYDKYLELSTGGYIQAEYIWIGGSGQDLRCKTRTLDKKPASIADLPIWNFDGSSTGQAPGEDSEVLLKPAAIFKDPFRGGDHILVLCDCYKPDLTPIPTNTRFDAARVFKAAEAHVPWFGIEQEYTLFEADQKTPYGWPKGGYPGPQGPYYCGAGAHSAFGRLIADAHYRACLYAGVRVSGINAEVMPGQWEYQVGPCTGIESGDQLWISRYIMLRVCEDFGLFVSFDPKPISGDWNGAGCHTNVSTAAMRADGGLDKIIEALEKLKLKHKEHIAVYGQGNERRLTGHHETASIHQFSYGVANRGASIRIPRSTEADKKGYFEDRRPASNMDPYVVTSRIIKTIILDEP</sequence>
<protein>
    <recommendedName>
        <fullName evidence="3 10">Glutamine synthetase</fullName>
        <ecNumber evidence="3 10">6.3.1.2</ecNumber>
    </recommendedName>
</protein>
<evidence type="ECO:0000256" key="10">
    <source>
        <dbReference type="RuleBase" id="RU004356"/>
    </source>
</evidence>
<dbReference type="SUPFAM" id="SSF55931">
    <property type="entry name" value="Glutamine synthetase/guanido kinase"/>
    <property type="match status" value="1"/>
</dbReference>
<evidence type="ECO:0000256" key="7">
    <source>
        <dbReference type="ARBA" id="ARBA00049436"/>
    </source>
</evidence>
<dbReference type="Pfam" id="PF00120">
    <property type="entry name" value="Gln-synt_C"/>
    <property type="match status" value="1"/>
</dbReference>
<dbReference type="InterPro" id="IPR027302">
    <property type="entry name" value="Gln_synth_N_conserv_site"/>
</dbReference>
<proteinExistence type="inferred from homology"/>
<comment type="subunit">
    <text evidence="2">Homooctamer.</text>
</comment>
<gene>
    <name evidence="13" type="ORF">Ae201684_014712</name>
</gene>
<dbReference type="PROSITE" id="PS51987">
    <property type="entry name" value="GS_CATALYTIC"/>
    <property type="match status" value="1"/>
</dbReference>
<dbReference type="FunFam" id="3.10.20.70:FF:000004">
    <property type="entry name" value="Glutamine synthetase"/>
    <property type="match status" value="1"/>
</dbReference>
<dbReference type="InterPro" id="IPR050292">
    <property type="entry name" value="Glutamine_Synthetase"/>
</dbReference>
<comment type="catalytic activity">
    <reaction evidence="7 10">
        <text>L-glutamate + NH4(+) + ATP = L-glutamine + ADP + phosphate + H(+)</text>
        <dbReference type="Rhea" id="RHEA:16169"/>
        <dbReference type="ChEBI" id="CHEBI:15378"/>
        <dbReference type="ChEBI" id="CHEBI:28938"/>
        <dbReference type="ChEBI" id="CHEBI:29985"/>
        <dbReference type="ChEBI" id="CHEBI:30616"/>
        <dbReference type="ChEBI" id="CHEBI:43474"/>
        <dbReference type="ChEBI" id="CHEBI:58359"/>
        <dbReference type="ChEBI" id="CHEBI:456216"/>
        <dbReference type="EC" id="6.3.1.2"/>
    </reaction>
</comment>
<dbReference type="GO" id="GO:0006542">
    <property type="term" value="P:glutamine biosynthetic process"/>
    <property type="evidence" value="ECO:0007669"/>
    <property type="project" value="InterPro"/>
</dbReference>
<feature type="domain" description="GS beta-grasp" evidence="11">
    <location>
        <begin position="21"/>
        <end position="101"/>
    </location>
</feature>
<dbReference type="EC" id="6.3.1.2" evidence="3 10"/>
<dbReference type="PROSITE" id="PS00180">
    <property type="entry name" value="GLNA_1"/>
    <property type="match status" value="1"/>
</dbReference>
<dbReference type="InterPro" id="IPR008147">
    <property type="entry name" value="Gln_synt_N"/>
</dbReference>
<evidence type="ECO:0000256" key="8">
    <source>
        <dbReference type="PROSITE-ProRule" id="PRU01330"/>
    </source>
</evidence>
<dbReference type="OrthoDB" id="1936100at2759"/>
<dbReference type="InterPro" id="IPR036651">
    <property type="entry name" value="Gln_synt_N_sf"/>
</dbReference>
<dbReference type="Pfam" id="PF03951">
    <property type="entry name" value="Gln-synt_N"/>
    <property type="match status" value="1"/>
</dbReference>
<evidence type="ECO:0000256" key="1">
    <source>
        <dbReference type="ARBA" id="ARBA00009897"/>
    </source>
</evidence>
<dbReference type="PANTHER" id="PTHR20852">
    <property type="entry name" value="GLUTAMINE SYNTHETASE"/>
    <property type="match status" value="1"/>
</dbReference>
<dbReference type="InterPro" id="IPR014746">
    <property type="entry name" value="Gln_synth/guanido_kin_cat_dom"/>
</dbReference>
<evidence type="ECO:0000256" key="9">
    <source>
        <dbReference type="RuleBase" id="RU000384"/>
    </source>
</evidence>
<comment type="similarity">
    <text evidence="1 8 9">Belongs to the glutamine synthetase family.</text>
</comment>
<dbReference type="PROSITE" id="PS00181">
    <property type="entry name" value="GLNA_ATP"/>
    <property type="match status" value="1"/>
</dbReference>
<dbReference type="Gene3D" id="3.30.590.10">
    <property type="entry name" value="Glutamine synthetase/guanido kinase, catalytic domain"/>
    <property type="match status" value="1"/>
</dbReference>
<dbReference type="VEuPathDB" id="FungiDB:AeMF1_000099"/>
<keyword evidence="14" id="KW-1185">Reference proteome</keyword>
<evidence type="ECO:0000259" key="11">
    <source>
        <dbReference type="PROSITE" id="PS51986"/>
    </source>
</evidence>
<evidence type="ECO:0000256" key="5">
    <source>
        <dbReference type="ARBA" id="ARBA00022741"/>
    </source>
</evidence>
<comment type="caution">
    <text evidence="13">The sequence shown here is derived from an EMBL/GenBank/DDBJ whole genome shotgun (WGS) entry which is preliminary data.</text>
</comment>
<dbReference type="PROSITE" id="PS51986">
    <property type="entry name" value="GS_BETA_GRASP"/>
    <property type="match status" value="1"/>
</dbReference>